<evidence type="ECO:0000313" key="9">
    <source>
        <dbReference type="Proteomes" id="UP000322225"/>
    </source>
</evidence>
<feature type="transmembrane region" description="Helical" evidence="7">
    <location>
        <begin position="223"/>
        <end position="245"/>
    </location>
</feature>
<evidence type="ECO:0000256" key="7">
    <source>
        <dbReference type="SAM" id="Phobius"/>
    </source>
</evidence>
<reference evidence="8" key="2">
    <citation type="submission" date="2024-01" db="EMBL/GenBank/DDBJ databases">
        <title>Comparative genomics of Cryptococcus and Kwoniella reveals pathogenesis evolution and contrasting modes of karyotype evolution via chromosome fusion or intercentromeric recombination.</title>
        <authorList>
            <person name="Coelho M.A."/>
            <person name="David-Palma M."/>
            <person name="Shea T."/>
            <person name="Bowers K."/>
            <person name="McGinley-Smith S."/>
            <person name="Mohammad A.W."/>
            <person name="Gnirke A."/>
            <person name="Yurkov A.M."/>
            <person name="Nowrousian M."/>
            <person name="Sun S."/>
            <person name="Cuomo C.A."/>
            <person name="Heitman J."/>
        </authorList>
    </citation>
    <scope>NUCLEOTIDE SEQUENCE</scope>
    <source>
        <strain evidence="8">CBS 12478</strain>
    </source>
</reference>
<proteinExistence type="inferred from homology"/>
<keyword evidence="4 7" id="KW-1133">Transmembrane helix</keyword>
<dbReference type="InterPro" id="IPR036259">
    <property type="entry name" value="MFS_trans_sf"/>
</dbReference>
<comment type="similarity">
    <text evidence="6">Belongs to the major facilitator superfamily. Allantoate permease family.</text>
</comment>
<dbReference type="Pfam" id="PF07690">
    <property type="entry name" value="MFS_1"/>
    <property type="match status" value="1"/>
</dbReference>
<keyword evidence="2" id="KW-0813">Transport</keyword>
<evidence type="ECO:0000256" key="2">
    <source>
        <dbReference type="ARBA" id="ARBA00022448"/>
    </source>
</evidence>
<dbReference type="SUPFAM" id="SSF103473">
    <property type="entry name" value="MFS general substrate transporter"/>
    <property type="match status" value="1"/>
</dbReference>
<sequence>MISDIIILSLNLQDPAVYKSYTHTACGELFQWSRSPVANMTEILRRFEGVIRWYPEEMPKEERRLVRKIDLLVLTFACLAFFTKYLDVSALSNAYVSGMKEDLNLTGNRLNYINAALGYVVFQLPSNLAITRIPAQYFLPAAEVFWGLFTLGTAFATNYQQLVVMRFFVGLGSTSCFIGLTHCELGRRNALFWISNPLGQMFAGYLQAAAYTNLDGHHGLQGWRWLFIICTIITLPIALLGIFVFPDVPERTKSRFLNEREKELARSRIAEEGFRDSTGLSWQLVRRVLSQWRFHAFVWLGVLSYNTFYAAGTPFLLWLKSQPDKYSIPLVNNIGTVTNAVAVVSALTTSWYTDMRGKRYEPIVLNGILAVVSNLVLSIWSIPSGLKFFAYIALGWTQGSIPIIFAWIADELAGDLETRAIAFACFNVFGEVTGLVVPLVAWPVSHAPGFRGGFIWATVISATFLTFTGVIVWFLEREQRQIQTDSEKVEVLSTKESEEEPVDIKREMVGIEPIATLGRMD</sequence>
<evidence type="ECO:0000256" key="4">
    <source>
        <dbReference type="ARBA" id="ARBA00022989"/>
    </source>
</evidence>
<evidence type="ECO:0000256" key="3">
    <source>
        <dbReference type="ARBA" id="ARBA00022692"/>
    </source>
</evidence>
<feature type="transmembrane region" description="Helical" evidence="7">
    <location>
        <begin position="420"/>
        <end position="442"/>
    </location>
</feature>
<feature type="transmembrane region" description="Helical" evidence="7">
    <location>
        <begin position="330"/>
        <end position="351"/>
    </location>
</feature>
<feature type="transmembrane region" description="Helical" evidence="7">
    <location>
        <begin position="137"/>
        <end position="157"/>
    </location>
</feature>
<protein>
    <recommendedName>
        <fullName evidence="10">Major facilitator superfamily (MFS) profile domain-containing protein</fullName>
    </recommendedName>
</protein>
<dbReference type="PANTHER" id="PTHR43791:SF39">
    <property type="entry name" value="TRANSPORTER LIZ1_SEO1, PUTATIVE (AFU_ORTHOLOGUE AFUA_3G00980)-RELATED"/>
    <property type="match status" value="1"/>
</dbReference>
<feature type="transmembrane region" description="Helical" evidence="7">
    <location>
        <begin position="388"/>
        <end position="408"/>
    </location>
</feature>
<evidence type="ECO:0000256" key="6">
    <source>
        <dbReference type="ARBA" id="ARBA00037968"/>
    </source>
</evidence>
<feature type="transmembrane region" description="Helical" evidence="7">
    <location>
        <begin position="363"/>
        <end position="382"/>
    </location>
</feature>
<feature type="transmembrane region" description="Helical" evidence="7">
    <location>
        <begin position="454"/>
        <end position="475"/>
    </location>
</feature>
<feature type="transmembrane region" description="Helical" evidence="7">
    <location>
        <begin position="163"/>
        <end position="183"/>
    </location>
</feature>
<name>A0AAJ8LNN6_9TREE</name>
<evidence type="ECO:0000256" key="5">
    <source>
        <dbReference type="ARBA" id="ARBA00023136"/>
    </source>
</evidence>
<dbReference type="GO" id="GO:0016020">
    <property type="term" value="C:membrane"/>
    <property type="evidence" value="ECO:0007669"/>
    <property type="project" value="UniProtKB-SubCell"/>
</dbReference>
<gene>
    <name evidence="8" type="ORF">CI109_104966</name>
</gene>
<dbReference type="Gene3D" id="1.20.1250.20">
    <property type="entry name" value="MFS general substrate transporter like domains"/>
    <property type="match status" value="2"/>
</dbReference>
<evidence type="ECO:0008006" key="10">
    <source>
        <dbReference type="Google" id="ProtNLM"/>
    </source>
</evidence>
<dbReference type="GO" id="GO:0022857">
    <property type="term" value="F:transmembrane transporter activity"/>
    <property type="evidence" value="ECO:0007669"/>
    <property type="project" value="InterPro"/>
</dbReference>
<dbReference type="EMBL" id="CP144059">
    <property type="protein sequence ID" value="WWD20490.1"/>
    <property type="molecule type" value="Genomic_DNA"/>
</dbReference>
<evidence type="ECO:0000313" key="8">
    <source>
        <dbReference type="EMBL" id="WWD20490.1"/>
    </source>
</evidence>
<reference evidence="8" key="1">
    <citation type="submission" date="2017-08" db="EMBL/GenBank/DDBJ databases">
        <authorList>
            <person name="Cuomo C."/>
            <person name="Billmyre B."/>
            <person name="Heitman J."/>
        </authorList>
    </citation>
    <scope>NUCLEOTIDE SEQUENCE</scope>
    <source>
        <strain evidence="8">CBS 12478</strain>
    </source>
</reference>
<dbReference type="FunFam" id="1.20.1250.20:FF:000065">
    <property type="entry name" value="Putative MFS pantothenate transporter"/>
    <property type="match status" value="1"/>
</dbReference>
<dbReference type="InterPro" id="IPR011701">
    <property type="entry name" value="MFS"/>
</dbReference>
<dbReference type="KEGG" id="ksn:43591972"/>
<accession>A0AAJ8LNN6</accession>
<dbReference type="RefSeq" id="XP_065823664.1">
    <property type="nucleotide sequence ID" value="XM_065967592.1"/>
</dbReference>
<dbReference type="GeneID" id="43591972"/>
<comment type="subcellular location">
    <subcellularLocation>
        <location evidence="1">Membrane</location>
        <topology evidence="1">Multi-pass membrane protein</topology>
    </subcellularLocation>
</comment>
<dbReference type="PANTHER" id="PTHR43791">
    <property type="entry name" value="PERMEASE-RELATED"/>
    <property type="match status" value="1"/>
</dbReference>
<dbReference type="Proteomes" id="UP000322225">
    <property type="component" value="Chromosome 9"/>
</dbReference>
<keyword evidence="3 7" id="KW-0812">Transmembrane</keyword>
<organism evidence="8 9">
    <name type="scientific">Kwoniella shandongensis</name>
    <dbReference type="NCBI Taxonomy" id="1734106"/>
    <lineage>
        <taxon>Eukaryota</taxon>
        <taxon>Fungi</taxon>
        <taxon>Dikarya</taxon>
        <taxon>Basidiomycota</taxon>
        <taxon>Agaricomycotina</taxon>
        <taxon>Tremellomycetes</taxon>
        <taxon>Tremellales</taxon>
        <taxon>Cryptococcaceae</taxon>
        <taxon>Kwoniella</taxon>
    </lineage>
</organism>
<dbReference type="AlphaFoldDB" id="A0AAJ8LNN6"/>
<keyword evidence="9" id="KW-1185">Reference proteome</keyword>
<keyword evidence="5 7" id="KW-0472">Membrane</keyword>
<feature type="transmembrane region" description="Helical" evidence="7">
    <location>
        <begin position="296"/>
        <end position="318"/>
    </location>
</feature>
<evidence type="ECO:0000256" key="1">
    <source>
        <dbReference type="ARBA" id="ARBA00004141"/>
    </source>
</evidence>